<feature type="transmembrane region" description="Helical" evidence="6">
    <location>
        <begin position="301"/>
        <end position="322"/>
    </location>
</feature>
<dbReference type="EMBL" id="CP009896">
    <property type="protein sequence ID" value="AIY19170.2"/>
    <property type="molecule type" value="Genomic_DNA"/>
</dbReference>
<feature type="transmembrane region" description="Helical" evidence="6">
    <location>
        <begin position="168"/>
        <end position="187"/>
    </location>
</feature>
<sequence>MGALLVVLLIAPYYLDGFWLQLGALAMAAGVAAIGLTLLVGVAGQISLAHAVFVGIGAYGYIVLASDSSDLAWGLGWPPALAALGGIGLAALGGLVLSPLSGRVNGLYLAVVTIGLVFIWQHVLQEVGGISGGYVGRSVPELDVLGVNLGDTEPWVVAQVPFGAAEKLWWLGLLVLVVAYVTARNVVRGRPGIALAMVKESEIGASALGIDVRRGRAAAFFLAALYAGAAGVLVALTTQFVTPQGFGFQLSTDYLVMIIIGGLGSVRGAVAGAVFVTALPRVLGQYADRLPFLSQVGEGGIDANVMSVFIYCALLIVVIMFARGGLDRALGLLAGPRRRPAPDRAPEPVLAEVA</sequence>
<feature type="transmembrane region" description="Helical" evidence="6">
    <location>
        <begin position="46"/>
        <end position="64"/>
    </location>
</feature>
<evidence type="ECO:0000256" key="3">
    <source>
        <dbReference type="ARBA" id="ARBA00022692"/>
    </source>
</evidence>
<evidence type="ECO:0000256" key="2">
    <source>
        <dbReference type="ARBA" id="ARBA00022475"/>
    </source>
</evidence>
<dbReference type="GeneID" id="96611950"/>
<comment type="subcellular location">
    <subcellularLocation>
        <location evidence="1">Cell membrane</location>
        <topology evidence="1">Multi-pass membrane protein</topology>
    </subcellularLocation>
</comment>
<feature type="transmembrane region" description="Helical" evidence="6">
    <location>
        <begin position="18"/>
        <end position="39"/>
    </location>
</feature>
<dbReference type="OrthoDB" id="9814461at2"/>
<keyword evidence="5 6" id="KW-0472">Membrane</keyword>
<feature type="transmembrane region" description="Helical" evidence="6">
    <location>
        <begin position="104"/>
        <end position="123"/>
    </location>
</feature>
<keyword evidence="4 6" id="KW-1133">Transmembrane helix</keyword>
<dbReference type="Pfam" id="PF02653">
    <property type="entry name" value="BPD_transp_2"/>
    <property type="match status" value="1"/>
</dbReference>
<feature type="transmembrane region" description="Helical" evidence="6">
    <location>
        <begin position="254"/>
        <end position="280"/>
    </location>
</feature>
<name>A0A0A1DUS4_NOCSI</name>
<dbReference type="HOGENOM" id="CLU_031365_2_1_11"/>
<protein>
    <submittedName>
        <fullName evidence="7">Branched-chain amino acid transport system permease protein LivM</fullName>
    </submittedName>
</protein>
<dbReference type="Proteomes" id="UP000030300">
    <property type="component" value="Chromosome"/>
</dbReference>
<keyword evidence="3 6" id="KW-0812">Transmembrane</keyword>
<organism evidence="7 8">
    <name type="scientific">Nocardioides simplex</name>
    <name type="common">Arthrobacter simplex</name>
    <dbReference type="NCBI Taxonomy" id="2045"/>
    <lineage>
        <taxon>Bacteria</taxon>
        <taxon>Bacillati</taxon>
        <taxon>Actinomycetota</taxon>
        <taxon>Actinomycetes</taxon>
        <taxon>Propionibacteriales</taxon>
        <taxon>Nocardioidaceae</taxon>
        <taxon>Pimelobacter</taxon>
    </lineage>
</organism>
<evidence type="ECO:0000256" key="5">
    <source>
        <dbReference type="ARBA" id="ARBA00023136"/>
    </source>
</evidence>
<feature type="transmembrane region" description="Helical" evidence="6">
    <location>
        <begin position="218"/>
        <end position="242"/>
    </location>
</feature>
<dbReference type="PANTHER" id="PTHR30482:SF5">
    <property type="entry name" value="ABC TRANSPORTER PERMEASE PROTEIN"/>
    <property type="match status" value="1"/>
</dbReference>
<dbReference type="PANTHER" id="PTHR30482">
    <property type="entry name" value="HIGH-AFFINITY BRANCHED-CHAIN AMINO ACID TRANSPORT SYSTEM PERMEASE"/>
    <property type="match status" value="1"/>
</dbReference>
<evidence type="ECO:0000313" key="7">
    <source>
        <dbReference type="EMBL" id="AIY19170.2"/>
    </source>
</evidence>
<dbReference type="STRING" id="2045.KR76_24655"/>
<dbReference type="eggNOG" id="COG4177">
    <property type="taxonomic scope" value="Bacteria"/>
</dbReference>
<accession>A0A0A1DUS4</accession>
<evidence type="ECO:0000256" key="1">
    <source>
        <dbReference type="ARBA" id="ARBA00004651"/>
    </source>
</evidence>
<dbReference type="GO" id="GO:0005886">
    <property type="term" value="C:plasma membrane"/>
    <property type="evidence" value="ECO:0007669"/>
    <property type="project" value="UniProtKB-SubCell"/>
</dbReference>
<dbReference type="AlphaFoldDB" id="A0A0A1DUS4"/>
<feature type="transmembrane region" description="Helical" evidence="6">
    <location>
        <begin position="76"/>
        <end position="97"/>
    </location>
</feature>
<evidence type="ECO:0000256" key="6">
    <source>
        <dbReference type="SAM" id="Phobius"/>
    </source>
</evidence>
<keyword evidence="8" id="KW-1185">Reference proteome</keyword>
<gene>
    <name evidence="7" type="ORF">KR76_24655</name>
</gene>
<dbReference type="CDD" id="cd06581">
    <property type="entry name" value="TM_PBP1_LivM_like"/>
    <property type="match status" value="1"/>
</dbReference>
<proteinExistence type="predicted"/>
<dbReference type="InterPro" id="IPR001851">
    <property type="entry name" value="ABC_transp_permease"/>
</dbReference>
<evidence type="ECO:0000313" key="8">
    <source>
        <dbReference type="Proteomes" id="UP000030300"/>
    </source>
</evidence>
<evidence type="ECO:0000256" key="4">
    <source>
        <dbReference type="ARBA" id="ARBA00022989"/>
    </source>
</evidence>
<dbReference type="KEGG" id="psim:KR76_24655"/>
<dbReference type="GO" id="GO:0015658">
    <property type="term" value="F:branched-chain amino acid transmembrane transporter activity"/>
    <property type="evidence" value="ECO:0007669"/>
    <property type="project" value="InterPro"/>
</dbReference>
<keyword evidence="2" id="KW-1003">Cell membrane</keyword>
<dbReference type="InterPro" id="IPR043428">
    <property type="entry name" value="LivM-like"/>
</dbReference>
<reference evidence="7 8" key="1">
    <citation type="journal article" date="2015" name="Genome Announc.">
        <title>Complete Genome Sequence of Steroid-Transforming Nocardioides simplex VKM Ac-2033D.</title>
        <authorList>
            <person name="Shtratnikova V.Y."/>
            <person name="Schelkunov M.I."/>
            <person name="Pekov Y.A."/>
            <person name="Fokina V.V."/>
            <person name="Logacheva M.D."/>
            <person name="Sokolov S.L."/>
            <person name="Bragin E.Y."/>
            <person name="Ashapkin V.V."/>
            <person name="Donova M.V."/>
        </authorList>
    </citation>
    <scope>NUCLEOTIDE SEQUENCE [LARGE SCALE GENOMIC DNA]</scope>
    <source>
        <strain evidence="7 8">VKM Ac-2033D</strain>
    </source>
</reference>
<dbReference type="RefSeq" id="WP_052139076.1">
    <property type="nucleotide sequence ID" value="NZ_BJMC01000024.1"/>
</dbReference>